<keyword evidence="8" id="KW-1185">Reference proteome</keyword>
<name>A0ABN1ZIX5_9ACTN</name>
<evidence type="ECO:0000256" key="5">
    <source>
        <dbReference type="ARBA" id="ARBA00022970"/>
    </source>
</evidence>
<feature type="domain" description="ABC transporter" evidence="6">
    <location>
        <begin position="1"/>
        <end position="240"/>
    </location>
</feature>
<comment type="similarity">
    <text evidence="1">Belongs to the ABC transporter superfamily.</text>
</comment>
<dbReference type="InterPro" id="IPR003439">
    <property type="entry name" value="ABC_transporter-like_ATP-bd"/>
</dbReference>
<accession>A0ABN1ZIX5</accession>
<dbReference type="GO" id="GO:0005524">
    <property type="term" value="F:ATP binding"/>
    <property type="evidence" value="ECO:0007669"/>
    <property type="project" value="UniProtKB-KW"/>
</dbReference>
<dbReference type="EMBL" id="BAAAQD010000001">
    <property type="protein sequence ID" value="GAA1499635.1"/>
    <property type="molecule type" value="Genomic_DNA"/>
</dbReference>
<dbReference type="SUPFAM" id="SSF52540">
    <property type="entry name" value="P-loop containing nucleoside triphosphate hydrolases"/>
    <property type="match status" value="1"/>
</dbReference>
<dbReference type="Proteomes" id="UP001501470">
    <property type="component" value="Unassembled WGS sequence"/>
</dbReference>
<dbReference type="Pfam" id="PF00005">
    <property type="entry name" value="ABC_tran"/>
    <property type="match status" value="1"/>
</dbReference>
<organism evidence="7 8">
    <name type="scientific">Dactylosporangium maewongense</name>
    <dbReference type="NCBI Taxonomy" id="634393"/>
    <lineage>
        <taxon>Bacteria</taxon>
        <taxon>Bacillati</taxon>
        <taxon>Actinomycetota</taxon>
        <taxon>Actinomycetes</taxon>
        <taxon>Micromonosporales</taxon>
        <taxon>Micromonosporaceae</taxon>
        <taxon>Dactylosporangium</taxon>
    </lineage>
</organism>
<sequence length="243" mass="25920">MRPADALSCAAVDASYGPVQVLYGVNVRVAAGEMVGVCGPNGVGKTTLVRVLAGLQRPGAGGRVLLEGRDITGVPAARRVRLGLSTVVGQQAFGSLTVEENLRMYGYTVSRRDGRLRKAVDGAFAVFPRLYERRDQPASTLSGGERQMLVLAKTLIQRPRVLLIDEFSLGLAPVVVGGLLEMVRRLNRLGTALLVVEQSVNVALSLVDRAYFMEKGTIVAEHTSADLADRPDLVQSLMLGGHA</sequence>
<keyword evidence="4 7" id="KW-0067">ATP-binding</keyword>
<evidence type="ECO:0000256" key="1">
    <source>
        <dbReference type="ARBA" id="ARBA00005417"/>
    </source>
</evidence>
<evidence type="ECO:0000313" key="8">
    <source>
        <dbReference type="Proteomes" id="UP001501470"/>
    </source>
</evidence>
<comment type="caution">
    <text evidence="7">The sequence shown here is derived from an EMBL/GenBank/DDBJ whole genome shotgun (WGS) entry which is preliminary data.</text>
</comment>
<protein>
    <submittedName>
        <fullName evidence="7">ABC transporter ATP-binding protein</fullName>
    </submittedName>
</protein>
<evidence type="ECO:0000256" key="2">
    <source>
        <dbReference type="ARBA" id="ARBA00022448"/>
    </source>
</evidence>
<keyword evidence="3" id="KW-0547">Nucleotide-binding</keyword>
<dbReference type="PANTHER" id="PTHR43820">
    <property type="entry name" value="HIGH-AFFINITY BRANCHED-CHAIN AMINO ACID TRANSPORT ATP-BINDING PROTEIN LIVF"/>
    <property type="match status" value="1"/>
</dbReference>
<evidence type="ECO:0000256" key="4">
    <source>
        <dbReference type="ARBA" id="ARBA00022840"/>
    </source>
</evidence>
<dbReference type="SMART" id="SM00382">
    <property type="entry name" value="AAA"/>
    <property type="match status" value="1"/>
</dbReference>
<keyword evidence="5" id="KW-0029">Amino-acid transport</keyword>
<evidence type="ECO:0000313" key="7">
    <source>
        <dbReference type="EMBL" id="GAA1499635.1"/>
    </source>
</evidence>
<proteinExistence type="inferred from homology"/>
<dbReference type="PANTHER" id="PTHR43820:SF4">
    <property type="entry name" value="HIGH-AFFINITY BRANCHED-CHAIN AMINO ACID TRANSPORT ATP-BINDING PROTEIN LIVF"/>
    <property type="match status" value="1"/>
</dbReference>
<evidence type="ECO:0000259" key="6">
    <source>
        <dbReference type="PROSITE" id="PS50893"/>
    </source>
</evidence>
<dbReference type="PROSITE" id="PS00211">
    <property type="entry name" value="ABC_TRANSPORTER_1"/>
    <property type="match status" value="1"/>
</dbReference>
<dbReference type="RefSeq" id="WP_344498546.1">
    <property type="nucleotide sequence ID" value="NZ_BAAAQD010000001.1"/>
</dbReference>
<dbReference type="InterPro" id="IPR003593">
    <property type="entry name" value="AAA+_ATPase"/>
</dbReference>
<dbReference type="InterPro" id="IPR027417">
    <property type="entry name" value="P-loop_NTPase"/>
</dbReference>
<evidence type="ECO:0000256" key="3">
    <source>
        <dbReference type="ARBA" id="ARBA00022741"/>
    </source>
</evidence>
<dbReference type="InterPro" id="IPR052156">
    <property type="entry name" value="BCAA_Transport_ATP-bd_LivF"/>
</dbReference>
<dbReference type="PROSITE" id="PS50893">
    <property type="entry name" value="ABC_TRANSPORTER_2"/>
    <property type="match status" value="1"/>
</dbReference>
<keyword evidence="2" id="KW-0813">Transport</keyword>
<dbReference type="InterPro" id="IPR017871">
    <property type="entry name" value="ABC_transporter-like_CS"/>
</dbReference>
<reference evidence="7 8" key="1">
    <citation type="journal article" date="2019" name="Int. J. Syst. Evol. Microbiol.">
        <title>The Global Catalogue of Microorganisms (GCM) 10K type strain sequencing project: providing services to taxonomists for standard genome sequencing and annotation.</title>
        <authorList>
            <consortium name="The Broad Institute Genomics Platform"/>
            <consortium name="The Broad Institute Genome Sequencing Center for Infectious Disease"/>
            <person name="Wu L."/>
            <person name="Ma J."/>
        </authorList>
    </citation>
    <scope>NUCLEOTIDE SEQUENCE [LARGE SCALE GENOMIC DNA]</scope>
    <source>
        <strain evidence="7 8">JCM 15933</strain>
    </source>
</reference>
<dbReference type="CDD" id="cd03224">
    <property type="entry name" value="ABC_TM1139_LivF_branched"/>
    <property type="match status" value="1"/>
</dbReference>
<dbReference type="Gene3D" id="3.40.50.300">
    <property type="entry name" value="P-loop containing nucleotide triphosphate hydrolases"/>
    <property type="match status" value="1"/>
</dbReference>
<gene>
    <name evidence="7" type="ORF">GCM10009827_002500</name>
</gene>